<sequence length="187" mass="21880">MPNLSITPRLTRSKTIHKENRVESKHQAINQILAKIDNLTIFEEYIKILGFKTVEKGKKYETKKTVQYHGAFTENVERIGFSCFTLQHAFFVIIVQDNGVEAERLKKERKGKSVEYLRKELYESRKSSKDKDSIIYLLRQPKTKVPSTPAENDPDTRFEEHGDEHQLKRIPNAHWPTSTHAICTKRR</sequence>
<protein>
    <submittedName>
        <fullName evidence="2">Retrovirus-related Pol polyprotein from transposon TNT 1-94</fullName>
    </submittedName>
</protein>
<proteinExistence type="predicted"/>
<evidence type="ECO:0000313" key="1">
    <source>
        <dbReference type="Proteomes" id="UP000095286"/>
    </source>
</evidence>
<dbReference type="Proteomes" id="UP000095286">
    <property type="component" value="Unplaced"/>
</dbReference>
<reference evidence="2" key="1">
    <citation type="submission" date="2016-11" db="UniProtKB">
        <authorList>
            <consortium name="WormBaseParasite"/>
        </authorList>
    </citation>
    <scope>IDENTIFICATION</scope>
    <source>
        <strain evidence="2">KR3021</strain>
    </source>
</reference>
<name>A0AC35UII8_9BILA</name>
<accession>A0AC35UII8</accession>
<evidence type="ECO:0000313" key="2">
    <source>
        <dbReference type="WBParaSite" id="RSKR_0001174250.1"/>
    </source>
</evidence>
<organism evidence="1 2">
    <name type="scientific">Rhabditophanes sp. KR3021</name>
    <dbReference type="NCBI Taxonomy" id="114890"/>
    <lineage>
        <taxon>Eukaryota</taxon>
        <taxon>Metazoa</taxon>
        <taxon>Ecdysozoa</taxon>
        <taxon>Nematoda</taxon>
        <taxon>Chromadorea</taxon>
        <taxon>Rhabditida</taxon>
        <taxon>Tylenchina</taxon>
        <taxon>Panagrolaimomorpha</taxon>
        <taxon>Strongyloidoidea</taxon>
        <taxon>Alloionematidae</taxon>
        <taxon>Rhabditophanes</taxon>
    </lineage>
</organism>
<dbReference type="WBParaSite" id="RSKR_0001174250.1">
    <property type="protein sequence ID" value="RSKR_0001174250.1"/>
    <property type="gene ID" value="RSKR_0001174250"/>
</dbReference>